<evidence type="ECO:0000313" key="3">
    <source>
        <dbReference type="Proteomes" id="UP001295444"/>
    </source>
</evidence>
<proteinExistence type="predicted"/>
<gene>
    <name evidence="2" type="ORF">PECUL_23A053798</name>
</gene>
<sequence>MAEHKTACGRKTQQEAAKRHNPRDTRAGDTAQMKLLGVGSPQALPPPLAGGGYPGHLAATRDTTGAPAWSAHLPPTLAKAVEEPASQQKKTQTWRGKESSGRVTYRPQTAHCPTKGLDEMIGN</sequence>
<keyword evidence="3" id="KW-1185">Reference proteome</keyword>
<evidence type="ECO:0000256" key="1">
    <source>
        <dbReference type="SAM" id="MobiDB-lite"/>
    </source>
</evidence>
<feature type="compositionally biased region" description="Polar residues" evidence="1">
    <location>
        <begin position="85"/>
        <end position="94"/>
    </location>
</feature>
<organism evidence="2 3">
    <name type="scientific">Pelobates cultripes</name>
    <name type="common">Western spadefoot toad</name>
    <dbReference type="NCBI Taxonomy" id="61616"/>
    <lineage>
        <taxon>Eukaryota</taxon>
        <taxon>Metazoa</taxon>
        <taxon>Chordata</taxon>
        <taxon>Craniata</taxon>
        <taxon>Vertebrata</taxon>
        <taxon>Euteleostomi</taxon>
        <taxon>Amphibia</taxon>
        <taxon>Batrachia</taxon>
        <taxon>Anura</taxon>
        <taxon>Pelobatoidea</taxon>
        <taxon>Pelobatidae</taxon>
        <taxon>Pelobates</taxon>
    </lineage>
</organism>
<dbReference type="EMBL" id="OW240915">
    <property type="protein sequence ID" value="CAH2284203.1"/>
    <property type="molecule type" value="Genomic_DNA"/>
</dbReference>
<evidence type="ECO:0000313" key="2">
    <source>
        <dbReference type="EMBL" id="CAH2284203.1"/>
    </source>
</evidence>
<dbReference type="Proteomes" id="UP001295444">
    <property type="component" value="Chromosome 04"/>
</dbReference>
<reference evidence="2" key="1">
    <citation type="submission" date="2022-03" db="EMBL/GenBank/DDBJ databases">
        <authorList>
            <person name="Alioto T."/>
            <person name="Alioto T."/>
            <person name="Gomez Garrido J."/>
        </authorList>
    </citation>
    <scope>NUCLEOTIDE SEQUENCE</scope>
</reference>
<accession>A0AAD1S1A1</accession>
<feature type="compositionally biased region" description="Basic and acidic residues" evidence="1">
    <location>
        <begin position="1"/>
        <end position="27"/>
    </location>
</feature>
<name>A0AAD1S1A1_PELCU</name>
<protein>
    <submittedName>
        <fullName evidence="2">Uncharacterized protein</fullName>
    </submittedName>
</protein>
<feature type="region of interest" description="Disordered" evidence="1">
    <location>
        <begin position="1"/>
        <end position="123"/>
    </location>
</feature>
<dbReference type="AlphaFoldDB" id="A0AAD1S1A1"/>